<proteinExistence type="predicted"/>
<feature type="transmembrane region" description="Helical" evidence="7">
    <location>
        <begin position="264"/>
        <end position="282"/>
    </location>
</feature>
<comment type="caution">
    <text evidence="9">The sequence shown here is derived from an EMBL/GenBank/DDBJ whole genome shotgun (WGS) entry which is preliminary data.</text>
</comment>
<sequence length="451" mass="46608">MPVNAILALVAFIGAIIVWNVVVKRNIGEAMVIGFLVSAAFAGADAPRVAWESLVEGLKSEITFAALAFVFVSELLTRTGLVQRMIDILSSMLGRREGGSAYAATVSAGLFGAVAHNGAAIVATIGSITIPWMKRSKASGETAALVLAGNAGVGATFPFSGAFFILLAAPTVLPVLQAKDVVGTIFVVGAWMVAMRLVIAYVIVKRRGVGAMAPEDIHPLRRSFAAGWTSLVVLAAIAVPIVLTASPTSDLIGDRLGGLDVSDAVPLLVWLPVVMLIAGLVVERRALPRGGGQWWSLLSEISPRLGLIGVTMISAFAASNVLNTLGIGEQLAPYLKQLEDVPQIVAALVVGLIVVIVAGPLNTTSTLAAVGPVAFAALTAADVPPYVAFAAIIVWASSEGCSPPGAAPLYVAASIASINPVRIFVPVTLYYLLPSYVMGVLMVMGAIWIPG</sequence>
<protein>
    <submittedName>
        <fullName evidence="9">C4-dicarboxylate ABC transporter substrate-binding protein</fullName>
    </submittedName>
</protein>
<reference evidence="9" key="2">
    <citation type="submission" date="2020-09" db="EMBL/GenBank/DDBJ databases">
        <authorList>
            <person name="Sun Q."/>
            <person name="Ohkuma M."/>
        </authorList>
    </citation>
    <scope>NUCLEOTIDE SEQUENCE</scope>
    <source>
        <strain evidence="9">JCM 4834</strain>
    </source>
</reference>
<reference evidence="9" key="1">
    <citation type="journal article" date="2014" name="Int. J. Syst. Evol. Microbiol.">
        <title>Complete genome sequence of Corynebacterium casei LMG S-19264T (=DSM 44701T), isolated from a smear-ripened cheese.</title>
        <authorList>
            <consortium name="US DOE Joint Genome Institute (JGI-PGF)"/>
            <person name="Walter F."/>
            <person name="Albersmeier A."/>
            <person name="Kalinowski J."/>
            <person name="Ruckert C."/>
        </authorList>
    </citation>
    <scope>NUCLEOTIDE SEQUENCE</scope>
    <source>
        <strain evidence="9">JCM 4834</strain>
    </source>
</reference>
<dbReference type="AlphaFoldDB" id="A0A918V9C5"/>
<dbReference type="PANTHER" id="PTHR33362">
    <property type="entry name" value="SIALIC ACID TRAP TRANSPORTER PERMEASE PROTEIN SIAT-RELATED"/>
    <property type="match status" value="1"/>
</dbReference>
<feature type="transmembrane region" description="Helical" evidence="7">
    <location>
        <begin position="30"/>
        <end position="50"/>
    </location>
</feature>
<keyword evidence="6 7" id="KW-0472">Membrane</keyword>
<feature type="transmembrane region" description="Helical" evidence="7">
    <location>
        <begin position="6"/>
        <end position="23"/>
    </location>
</feature>
<evidence type="ECO:0000256" key="3">
    <source>
        <dbReference type="ARBA" id="ARBA00022519"/>
    </source>
</evidence>
<feature type="transmembrane region" description="Helical" evidence="7">
    <location>
        <begin position="143"/>
        <end position="169"/>
    </location>
</feature>
<dbReference type="EMBL" id="BMVX01000019">
    <property type="protein sequence ID" value="GGZ82274.1"/>
    <property type="molecule type" value="Genomic_DNA"/>
</dbReference>
<evidence type="ECO:0000259" key="8">
    <source>
        <dbReference type="Pfam" id="PF06808"/>
    </source>
</evidence>
<evidence type="ECO:0000256" key="7">
    <source>
        <dbReference type="SAM" id="Phobius"/>
    </source>
</evidence>
<evidence type="ECO:0000256" key="6">
    <source>
        <dbReference type="ARBA" id="ARBA00023136"/>
    </source>
</evidence>
<feature type="domain" description="TRAP C4-dicarboxylate transport system permease DctM subunit" evidence="8">
    <location>
        <begin position="31"/>
        <end position="438"/>
    </location>
</feature>
<dbReference type="PANTHER" id="PTHR33362:SF2">
    <property type="entry name" value="TRAP TRANSPORTER LARGE PERMEASE PROTEIN"/>
    <property type="match status" value="1"/>
</dbReference>
<dbReference type="InterPro" id="IPR004681">
    <property type="entry name" value="TRAP_DctM"/>
</dbReference>
<gene>
    <name evidence="9" type="ORF">GCM10010371_47550</name>
</gene>
<evidence type="ECO:0000256" key="1">
    <source>
        <dbReference type="ARBA" id="ARBA00004429"/>
    </source>
</evidence>
<accession>A0A918V9C5</accession>
<feature type="transmembrane region" description="Helical" evidence="7">
    <location>
        <begin position="303"/>
        <end position="322"/>
    </location>
</feature>
<dbReference type="Proteomes" id="UP000634660">
    <property type="component" value="Unassembled WGS sequence"/>
</dbReference>
<evidence type="ECO:0000313" key="9">
    <source>
        <dbReference type="EMBL" id="GGZ82274.1"/>
    </source>
</evidence>
<dbReference type="GO" id="GO:0005886">
    <property type="term" value="C:plasma membrane"/>
    <property type="evidence" value="ECO:0007669"/>
    <property type="project" value="UniProtKB-SubCell"/>
</dbReference>
<organism evidence="9 10">
    <name type="scientific">Streptomyces subrutilus</name>
    <dbReference type="NCBI Taxonomy" id="36818"/>
    <lineage>
        <taxon>Bacteria</taxon>
        <taxon>Bacillati</taxon>
        <taxon>Actinomycetota</taxon>
        <taxon>Actinomycetes</taxon>
        <taxon>Kitasatosporales</taxon>
        <taxon>Streptomycetaceae</taxon>
        <taxon>Streptomyces</taxon>
    </lineage>
</organism>
<keyword evidence="2" id="KW-1003">Cell membrane</keyword>
<dbReference type="GO" id="GO:0022857">
    <property type="term" value="F:transmembrane transporter activity"/>
    <property type="evidence" value="ECO:0007669"/>
    <property type="project" value="TreeGrafter"/>
</dbReference>
<feature type="transmembrane region" description="Helical" evidence="7">
    <location>
        <begin position="373"/>
        <end position="396"/>
    </location>
</feature>
<dbReference type="Pfam" id="PF06808">
    <property type="entry name" value="DctM"/>
    <property type="match status" value="1"/>
</dbReference>
<evidence type="ECO:0000256" key="2">
    <source>
        <dbReference type="ARBA" id="ARBA00022475"/>
    </source>
</evidence>
<dbReference type="InterPro" id="IPR010656">
    <property type="entry name" value="DctM"/>
</dbReference>
<comment type="subcellular location">
    <subcellularLocation>
        <location evidence="1">Cell inner membrane</location>
        <topology evidence="1">Multi-pass membrane protein</topology>
    </subcellularLocation>
</comment>
<evidence type="ECO:0000313" key="10">
    <source>
        <dbReference type="Proteomes" id="UP000634660"/>
    </source>
</evidence>
<feature type="transmembrane region" description="Helical" evidence="7">
    <location>
        <begin position="429"/>
        <end position="449"/>
    </location>
</feature>
<keyword evidence="3" id="KW-0997">Cell inner membrane</keyword>
<keyword evidence="4 7" id="KW-0812">Transmembrane</keyword>
<feature type="transmembrane region" description="Helical" evidence="7">
    <location>
        <begin position="225"/>
        <end position="244"/>
    </location>
</feature>
<evidence type="ECO:0000256" key="5">
    <source>
        <dbReference type="ARBA" id="ARBA00022989"/>
    </source>
</evidence>
<name>A0A918V9C5_9ACTN</name>
<keyword evidence="5 7" id="KW-1133">Transmembrane helix</keyword>
<feature type="transmembrane region" description="Helical" evidence="7">
    <location>
        <begin position="181"/>
        <end position="204"/>
    </location>
</feature>
<feature type="transmembrane region" description="Helical" evidence="7">
    <location>
        <begin position="342"/>
        <end position="361"/>
    </location>
</feature>
<evidence type="ECO:0000256" key="4">
    <source>
        <dbReference type="ARBA" id="ARBA00022692"/>
    </source>
</evidence>